<dbReference type="AlphaFoldDB" id="A0A087D7S4"/>
<dbReference type="GeneID" id="85165434"/>
<reference evidence="2 3" key="1">
    <citation type="submission" date="2014-03" db="EMBL/GenBank/DDBJ databases">
        <title>Genomics of Bifidobacteria.</title>
        <authorList>
            <person name="Ventura M."/>
            <person name="Milani C."/>
            <person name="Lugli G.A."/>
        </authorList>
    </citation>
    <scope>NUCLEOTIDE SEQUENCE [LARGE SCALE GENOMIC DNA]</scope>
    <source>
        <strain evidence="2 3">LMG 21589</strain>
    </source>
</reference>
<dbReference type="Proteomes" id="UP000029033">
    <property type="component" value="Unassembled WGS sequence"/>
</dbReference>
<sequence length="64" mass="6572">MSTSRRWTKIAVSAAAAAGMLVPLAACGSGTAGNGSADANGVTTIEWWGWEQGQQEQADAFNKS</sequence>
<evidence type="ECO:0000313" key="3">
    <source>
        <dbReference type="Proteomes" id="UP000029033"/>
    </source>
</evidence>
<dbReference type="STRING" id="158787.BSCA_1942"/>
<protein>
    <recommendedName>
        <fullName evidence="4">Sugar ABC transporter substrate-binding protein</fullName>
    </recommendedName>
</protein>
<gene>
    <name evidence="2" type="ORF">BSCA_1942</name>
</gene>
<feature type="signal peptide" evidence="1">
    <location>
        <begin position="1"/>
        <end position="25"/>
    </location>
</feature>
<organism evidence="2 3">
    <name type="scientific">Bifidobacterium scardovii</name>
    <dbReference type="NCBI Taxonomy" id="158787"/>
    <lineage>
        <taxon>Bacteria</taxon>
        <taxon>Bacillati</taxon>
        <taxon>Actinomycetota</taxon>
        <taxon>Actinomycetes</taxon>
        <taxon>Bifidobacteriales</taxon>
        <taxon>Bifidobacteriaceae</taxon>
        <taxon>Bifidobacterium</taxon>
    </lineage>
</organism>
<comment type="caution">
    <text evidence="2">The sequence shown here is derived from an EMBL/GenBank/DDBJ whole genome shotgun (WGS) entry which is preliminary data.</text>
</comment>
<accession>A0A087D7S4</accession>
<dbReference type="RefSeq" id="WP_033519048.1">
    <property type="nucleotide sequence ID" value="NZ_CAJPMS010000031.1"/>
</dbReference>
<evidence type="ECO:0008006" key="4">
    <source>
        <dbReference type="Google" id="ProtNLM"/>
    </source>
</evidence>
<proteinExistence type="predicted"/>
<name>A0A087D7S4_9BIFI</name>
<evidence type="ECO:0000256" key="1">
    <source>
        <dbReference type="SAM" id="SignalP"/>
    </source>
</evidence>
<keyword evidence="3" id="KW-1185">Reference proteome</keyword>
<evidence type="ECO:0000313" key="2">
    <source>
        <dbReference type="EMBL" id="KFI91574.1"/>
    </source>
</evidence>
<feature type="chain" id="PRO_5039419305" description="Sugar ABC transporter substrate-binding protein" evidence="1">
    <location>
        <begin position="26"/>
        <end position="64"/>
    </location>
</feature>
<dbReference type="EMBL" id="JGZO01000022">
    <property type="protein sequence ID" value="KFI91574.1"/>
    <property type="molecule type" value="Genomic_DNA"/>
</dbReference>
<keyword evidence="1" id="KW-0732">Signal</keyword>